<proteinExistence type="predicted"/>
<name>A0A1I6DK55_9FIRM</name>
<reference evidence="2" key="1">
    <citation type="submission" date="2016-10" db="EMBL/GenBank/DDBJ databases">
        <authorList>
            <person name="Varghese N."/>
            <person name="Submissions S."/>
        </authorList>
    </citation>
    <scope>NUCLEOTIDE SEQUENCE [LARGE SCALE GENOMIC DNA]</scope>
    <source>
        <strain evidence="2">DSM 3669</strain>
    </source>
</reference>
<evidence type="ECO:0000313" key="2">
    <source>
        <dbReference type="Proteomes" id="UP000199584"/>
    </source>
</evidence>
<protein>
    <submittedName>
        <fullName evidence="1">Mannose-1-phosphate guanylyltransferase / mannose-6-phosphate isomerase</fullName>
    </submittedName>
</protein>
<dbReference type="GO" id="GO:0016779">
    <property type="term" value="F:nucleotidyltransferase activity"/>
    <property type="evidence" value="ECO:0007669"/>
    <property type="project" value="UniProtKB-KW"/>
</dbReference>
<keyword evidence="1" id="KW-0808">Transferase</keyword>
<gene>
    <name evidence="1" type="ORF">SAMN05660706_112103</name>
</gene>
<dbReference type="GO" id="GO:0016853">
    <property type="term" value="F:isomerase activity"/>
    <property type="evidence" value="ECO:0007669"/>
    <property type="project" value="UniProtKB-KW"/>
</dbReference>
<keyword evidence="1" id="KW-0548">Nucleotidyltransferase</keyword>
<keyword evidence="2" id="KW-1185">Reference proteome</keyword>
<keyword evidence="1" id="KW-0413">Isomerase</keyword>
<sequence>MQLGEYLEEDDIVRFDDDFGRAFEEATLRDLATAFDEVAVAKEKE</sequence>
<organism evidence="1 2">
    <name type="scientific">Desulfoscipio geothermicus DSM 3669</name>
    <dbReference type="NCBI Taxonomy" id="1121426"/>
    <lineage>
        <taxon>Bacteria</taxon>
        <taxon>Bacillati</taxon>
        <taxon>Bacillota</taxon>
        <taxon>Clostridia</taxon>
        <taxon>Eubacteriales</taxon>
        <taxon>Desulfallaceae</taxon>
        <taxon>Desulfoscipio</taxon>
    </lineage>
</organism>
<accession>A0A1I6DK55</accession>
<evidence type="ECO:0000313" key="1">
    <source>
        <dbReference type="EMBL" id="SFR05824.1"/>
    </source>
</evidence>
<dbReference type="AlphaFoldDB" id="A0A1I6DK55"/>
<dbReference type="EMBL" id="FOYM01000012">
    <property type="protein sequence ID" value="SFR05824.1"/>
    <property type="molecule type" value="Genomic_DNA"/>
</dbReference>
<dbReference type="Proteomes" id="UP000199584">
    <property type="component" value="Unassembled WGS sequence"/>
</dbReference>